<feature type="compositionally biased region" description="Basic and acidic residues" evidence="1">
    <location>
        <begin position="101"/>
        <end position="117"/>
    </location>
</feature>
<evidence type="ECO:0000256" key="1">
    <source>
        <dbReference type="SAM" id="MobiDB-lite"/>
    </source>
</evidence>
<gene>
    <name evidence="2" type="ORF">LC087_19330</name>
</gene>
<accession>A0ABY9K3N9</accession>
<feature type="region of interest" description="Disordered" evidence="1">
    <location>
        <begin position="99"/>
        <end position="134"/>
    </location>
</feature>
<dbReference type="RefSeq" id="WP_226540815.1">
    <property type="nucleotide sequence ID" value="NZ_CP129015.1"/>
</dbReference>
<sequence length="293" mass="34897">MSIIRVVKNRDFVVMNKTSLDDPNLSWKAKGLHAYMLSKPDDWTFYNSELQKHAKDGRDSFKSALKELREAGYVVRKRAQNEEGKFDGWETIVYEFPQPVEKQDEQNEPNPPKDGKSVSRKNRHRETRQSENPQLLSIDSTKYLKELNNDLSNYIYSVLEHWNSKGIIKHKKLNKKMESHIKARLEEYSLEEVLKAIDHYAEVLHSQDHYWTHRWTLQDFMKPNNMVKFLDESNPIETYRTKKQKQSYQPQHQFQNGALFEQGEESKRRQAELKPLTPEEMERLRQAEEELPF</sequence>
<keyword evidence="2" id="KW-0614">Plasmid</keyword>
<proteinExistence type="predicted"/>
<organism evidence="2 3">
    <name type="scientific">Bacillus carboniphilus</name>
    <dbReference type="NCBI Taxonomy" id="86663"/>
    <lineage>
        <taxon>Bacteria</taxon>
        <taxon>Bacillati</taxon>
        <taxon>Bacillota</taxon>
        <taxon>Bacilli</taxon>
        <taxon>Bacillales</taxon>
        <taxon>Bacillaceae</taxon>
        <taxon>Bacillus</taxon>
    </lineage>
</organism>
<protein>
    <submittedName>
        <fullName evidence="2">Helix-turn-helix domain-containing protein</fullName>
    </submittedName>
</protein>
<dbReference type="Proteomes" id="UP001197974">
    <property type="component" value="Plasmid unnamed2"/>
</dbReference>
<reference evidence="2 3" key="1">
    <citation type="submission" date="2023-06" db="EMBL/GenBank/DDBJ databases">
        <title>Five Gram-positive bacteria isolated from mangrove sediments in Shenzhen, Guangdong, China.</title>
        <authorList>
            <person name="Yu S."/>
            <person name="Zheng W."/>
            <person name="Huang Y."/>
        </authorList>
    </citation>
    <scope>NUCLEOTIDE SEQUENCE [LARGE SCALE GENOMIC DNA]</scope>
    <source>
        <strain evidence="2 3">SaN35-3</strain>
        <plasmid evidence="2 3">unnamed2</plasmid>
    </source>
</reference>
<feature type="region of interest" description="Disordered" evidence="1">
    <location>
        <begin position="243"/>
        <end position="293"/>
    </location>
</feature>
<evidence type="ECO:0000313" key="3">
    <source>
        <dbReference type="Proteomes" id="UP001197974"/>
    </source>
</evidence>
<evidence type="ECO:0000313" key="2">
    <source>
        <dbReference type="EMBL" id="WLR44521.1"/>
    </source>
</evidence>
<feature type="compositionally biased region" description="Basic and acidic residues" evidence="1">
    <location>
        <begin position="280"/>
        <end position="293"/>
    </location>
</feature>
<name>A0ABY9K3N9_9BACI</name>
<dbReference type="EMBL" id="CP129015">
    <property type="protein sequence ID" value="WLR44521.1"/>
    <property type="molecule type" value="Genomic_DNA"/>
</dbReference>
<geneLocation type="plasmid" evidence="2 3">
    <name>unnamed2</name>
</geneLocation>
<feature type="compositionally biased region" description="Polar residues" evidence="1">
    <location>
        <begin position="246"/>
        <end position="256"/>
    </location>
</feature>
<keyword evidence="3" id="KW-1185">Reference proteome</keyword>